<accession>A0A7G1IKM6</accession>
<dbReference type="EMBL" id="AP023343">
    <property type="protein sequence ID" value="BCI90522.1"/>
    <property type="molecule type" value="Genomic_DNA"/>
</dbReference>
<protein>
    <recommendedName>
        <fullName evidence="3">Integrase SAM-like N-terminal domain-containing protein</fullName>
    </recommendedName>
</protein>
<name>A0A7G1IKM6_MYCKA</name>
<evidence type="ECO:0000313" key="2">
    <source>
        <dbReference type="Proteomes" id="UP000516380"/>
    </source>
</evidence>
<gene>
    <name evidence="1" type="ORF">NIIDMKKI_57280</name>
</gene>
<evidence type="ECO:0008006" key="3">
    <source>
        <dbReference type="Google" id="ProtNLM"/>
    </source>
</evidence>
<keyword evidence="2" id="KW-1185">Reference proteome</keyword>
<dbReference type="AlphaFoldDB" id="A0A7G1IKM6"/>
<dbReference type="Proteomes" id="UP000516380">
    <property type="component" value="Chromosome"/>
</dbReference>
<reference evidence="1 2" key="1">
    <citation type="submission" date="2020-07" db="EMBL/GenBank/DDBJ databases">
        <title>Mycobacterium kansasii (former subtype) with zoonotic potential isolated from diseased indoor pet cat, Japan.</title>
        <authorList>
            <person name="Fukano H."/>
            <person name="Terazono T."/>
            <person name="Hoshino Y."/>
        </authorList>
    </citation>
    <scope>NUCLEOTIDE SEQUENCE [LARGE SCALE GENOMIC DNA]</scope>
    <source>
        <strain evidence="1 2">Kuro-I</strain>
    </source>
</reference>
<evidence type="ECO:0000313" key="1">
    <source>
        <dbReference type="EMBL" id="BCI90522.1"/>
    </source>
</evidence>
<organism evidence="1 2">
    <name type="scientific">Mycobacterium kansasii</name>
    <dbReference type="NCBI Taxonomy" id="1768"/>
    <lineage>
        <taxon>Bacteria</taxon>
        <taxon>Bacillati</taxon>
        <taxon>Actinomycetota</taxon>
        <taxon>Actinomycetes</taxon>
        <taxon>Mycobacteriales</taxon>
        <taxon>Mycobacteriaceae</taxon>
        <taxon>Mycobacterium</taxon>
    </lineage>
</organism>
<proteinExistence type="predicted"/>
<sequence>MAGAGVAGSAALTLVTGCTPVRPEPALFEAMLDGWRSQQRARRLGESIIGSRERTVRRFVEFTGGWPWSWTAGQLESWIATGGWAHSTVRSYQGAVAVFLEYVCDNRYGWVVECEQRVGARPAQICHEWNTARHVCEYEGVRPGGR</sequence>